<dbReference type="InterPro" id="IPR036397">
    <property type="entry name" value="RNaseH_sf"/>
</dbReference>
<evidence type="ECO:0000313" key="2">
    <source>
        <dbReference type="Proteomes" id="UP001153292"/>
    </source>
</evidence>
<name>A0ABN8AXL4_CHISP</name>
<protein>
    <recommendedName>
        <fullName evidence="3">Tc1-like transposase DDE domain-containing protein</fullName>
    </recommendedName>
</protein>
<dbReference type="Proteomes" id="UP001153292">
    <property type="component" value="Chromosome 12"/>
</dbReference>
<dbReference type="EMBL" id="OU963905">
    <property type="protein sequence ID" value="CAH0398689.1"/>
    <property type="molecule type" value="Genomic_DNA"/>
</dbReference>
<evidence type="ECO:0000313" key="1">
    <source>
        <dbReference type="EMBL" id="CAH0398689.1"/>
    </source>
</evidence>
<keyword evidence="2" id="KW-1185">Reference proteome</keyword>
<dbReference type="Gene3D" id="3.30.420.10">
    <property type="entry name" value="Ribonuclease H-like superfamily/Ribonuclease H"/>
    <property type="match status" value="1"/>
</dbReference>
<organism evidence="1 2">
    <name type="scientific">Chilo suppressalis</name>
    <name type="common">Asiatic rice borer moth</name>
    <dbReference type="NCBI Taxonomy" id="168631"/>
    <lineage>
        <taxon>Eukaryota</taxon>
        <taxon>Metazoa</taxon>
        <taxon>Ecdysozoa</taxon>
        <taxon>Arthropoda</taxon>
        <taxon>Hexapoda</taxon>
        <taxon>Insecta</taxon>
        <taxon>Pterygota</taxon>
        <taxon>Neoptera</taxon>
        <taxon>Endopterygota</taxon>
        <taxon>Lepidoptera</taxon>
        <taxon>Glossata</taxon>
        <taxon>Ditrysia</taxon>
        <taxon>Pyraloidea</taxon>
        <taxon>Crambidae</taxon>
        <taxon>Crambinae</taxon>
        <taxon>Chilo</taxon>
    </lineage>
</organism>
<evidence type="ECO:0008006" key="3">
    <source>
        <dbReference type="Google" id="ProtNLM"/>
    </source>
</evidence>
<reference evidence="1" key="1">
    <citation type="submission" date="2021-12" db="EMBL/GenBank/DDBJ databases">
        <authorList>
            <person name="King R."/>
        </authorList>
    </citation>
    <scope>NUCLEOTIDE SEQUENCE</scope>
</reference>
<gene>
    <name evidence="1" type="ORF">CHILSU_LOCUS1813</name>
</gene>
<sequence length="232" mass="25746">MQLPARIPDLNPVEHLWDHLQRKVRSRDPASTTLQEFEEAVIEEWVSIPQKELLKLVRSMREHMGAVIRARELTLGFSGGTTCRVAPVCDQSSATESYVYQLKCTGDLSNNNMPYIMVMGSLSAAHLSKDEGATVYGLKSEERASLVRELNSAFGMAVATSSDNERTVRVTQKGLTLMVVNRLHGLLGRAALIPTLTATGIRTVSRTLAPTRPIHTEALLHFDRMPYIKSKC</sequence>
<accession>A0ABN8AXL4</accession>
<proteinExistence type="predicted"/>